<evidence type="ECO:0000313" key="3">
    <source>
        <dbReference type="EMBL" id="MBN8661524.1"/>
    </source>
</evidence>
<dbReference type="Proteomes" id="UP000664277">
    <property type="component" value="Unassembled WGS sequence"/>
</dbReference>
<evidence type="ECO:0000259" key="2">
    <source>
        <dbReference type="Pfam" id="PF01476"/>
    </source>
</evidence>
<proteinExistence type="predicted"/>
<name>A0A8J7TMB3_9BACT</name>
<dbReference type="NCBIfam" id="TIGR03696">
    <property type="entry name" value="Rhs_assc_core"/>
    <property type="match status" value="1"/>
</dbReference>
<feature type="domain" description="LysM" evidence="2">
    <location>
        <begin position="466"/>
        <end position="495"/>
    </location>
</feature>
<dbReference type="Gene3D" id="2.180.10.10">
    <property type="entry name" value="RHS repeat-associated core"/>
    <property type="match status" value="2"/>
</dbReference>
<organism evidence="3 4">
    <name type="scientific">Candidatus Obscuribacter phosphatis</name>
    <dbReference type="NCBI Taxonomy" id="1906157"/>
    <lineage>
        <taxon>Bacteria</taxon>
        <taxon>Bacillati</taxon>
        <taxon>Candidatus Melainabacteria</taxon>
        <taxon>Candidatus Obscuribacterales</taxon>
        <taxon>Candidatus Obscuribacteraceae</taxon>
        <taxon>Candidatus Obscuribacter</taxon>
    </lineage>
</organism>
<dbReference type="AlphaFoldDB" id="A0A8J7TMB3"/>
<comment type="caution">
    <text evidence="3">The sequence shown here is derived from an EMBL/GenBank/DDBJ whole genome shotgun (WGS) entry which is preliminary data.</text>
</comment>
<dbReference type="InterPro" id="IPR018392">
    <property type="entry name" value="LysM"/>
</dbReference>
<gene>
    <name evidence="3" type="ORF">J0M35_14255</name>
</gene>
<evidence type="ECO:0000313" key="4">
    <source>
        <dbReference type="Proteomes" id="UP000664277"/>
    </source>
</evidence>
<protein>
    <submittedName>
        <fullName evidence="3">LysM peptidoglycan-binding domain-containing protein</fullName>
    </submittedName>
</protein>
<feature type="region of interest" description="Disordered" evidence="1">
    <location>
        <begin position="597"/>
        <end position="636"/>
    </location>
</feature>
<sequence length="911" mass="94902">MARGSDRLASVSYPNGQTTKYTWYPNLQDQRLQQIANLGPSGNTISQFSYRYDPAGQIKQWQQLQGNTSLNYALDYDQAGQLVSAAASGGPLSPNYLKQYYYAYDSASNRTGMQTSTVTRGRVSGTVTAGNVLTVTVTDQSLSSGSKAINYTIAGGDTLSTIATKMAAAIAADADMINIGVTASANAAVLSIKSASPNVTSYSASTSGGATASITLNATDNFVENAVIAGTKKTGDILTITFKDPALSGGSKNVNYTVLAADNLTTIATALRNAINADTALQAIGVTATSTGTTITIRSTSQNATTYAQSVSTGSTETISLSVNQNGPVRIGIGGSKTTGDTVSLVTYDAALSGGTRTTTYTVLAGDTLSTIASGLAAAINADTNLQGIGVSAAASGTVVTVQSNSTNPTTYRGTTSTTATETILIGLPTNGAQVLVIGGTKTTGDTLTVTVFDPQLSGGSKAVNYVVQAGDTLTSIATNVASAITADTDLQAIAVSATASGTVVFISSGSKLLTTYASSTSGGATETLSLASSTSANQYGYNNLNELTSIAAGGATRFEGTANKALKSATVNSNAANLPDSQKFVGSATLSSGANTIPASVTDGTNTTKTSSYRLSTKGSASSSPTFDANGNMTSDGTNTYEWDAENRLVKINYPGSGNMSQFLQDGLGRCCEMIEISSGSIASVKKLIWNGNGILEVRDAIGAVIVKYFKRGQAESITTYLYTRDHLYSVREVTSSSGSVLTQQSYETFGVLTLTQGSISSDFQFAGMYAHSRSNLSLTLYRAYSARLGRWLSRDPLEERAGINLYAYVKNLPTSLIDPDGAVASVAPPPSGSRRSRCKDPFSDCQENSDPDCCIDNWESCSNLCEDIYFTPKDIKLCKVCCQQVLERCRSNSPFPGGNWHDCFPEFEF</sequence>
<dbReference type="InterPro" id="IPR022385">
    <property type="entry name" value="Rhs_assc_core"/>
</dbReference>
<accession>A0A8J7TMB3</accession>
<dbReference type="Pfam" id="PF01476">
    <property type="entry name" value="LysM"/>
    <property type="match status" value="1"/>
</dbReference>
<reference evidence="3" key="1">
    <citation type="submission" date="2021-02" db="EMBL/GenBank/DDBJ databases">
        <title>Genome-Resolved Metagenomics of a Microbial Community Performing Photosynthetic Biological Nutrient Removal.</title>
        <authorList>
            <person name="Mcdaniel E.A."/>
        </authorList>
    </citation>
    <scope>NUCLEOTIDE SEQUENCE</scope>
    <source>
        <strain evidence="3">UWPOB_OBS1</strain>
    </source>
</reference>
<evidence type="ECO:0000256" key="1">
    <source>
        <dbReference type="SAM" id="MobiDB-lite"/>
    </source>
</evidence>
<dbReference type="EMBL" id="JAFLCK010000021">
    <property type="protein sequence ID" value="MBN8661524.1"/>
    <property type="molecule type" value="Genomic_DNA"/>
</dbReference>